<feature type="non-terminal residue" evidence="1">
    <location>
        <position position="1"/>
    </location>
</feature>
<gene>
    <name evidence="1" type="ORF">MNBD_PLANCTO02-2118</name>
</gene>
<evidence type="ECO:0000313" key="1">
    <source>
        <dbReference type="EMBL" id="VAX40658.1"/>
    </source>
</evidence>
<sequence>WSSLHAALLPAGERSYATRTQIREVRPGDVEVLARTTLEVTTFLHGETPDEVMLHYTTEDKKFVDEPIEMRLKSEETKEYRCILSGENGRGLLQNMTYRIVAGDAQSNSFHITVKHPPSATVQQVAYQYPKYMELEPRTVPTGRIDAWEGTIVTLKAVANKPVTRALLVPLDQEEFTEKSQGVPLPMEIEEGTQLSLTWKLGFRLDRSSPHYYAIQCFDKAGETDPSPLIYRLIIRPDKKPEVDLVEPNRDIKAPANAIIPLIVKARDPDFKLSYVTLRAEKEGEELFGTPILFDGSIEQKRQSFQGTFDWKLEEHELKPGDLITFWIEARDNKLPLPNHSNSPKLRIRIVEPVSKKEAKKR</sequence>
<organism evidence="1">
    <name type="scientific">hydrothermal vent metagenome</name>
    <dbReference type="NCBI Taxonomy" id="652676"/>
    <lineage>
        <taxon>unclassified sequences</taxon>
        <taxon>metagenomes</taxon>
        <taxon>ecological metagenomes</taxon>
    </lineage>
</organism>
<accession>A0A3B1DWX7</accession>
<dbReference type="AlphaFoldDB" id="A0A3B1DWX7"/>
<dbReference type="EMBL" id="UOGL01000470">
    <property type="protein sequence ID" value="VAX40658.1"/>
    <property type="molecule type" value="Genomic_DNA"/>
</dbReference>
<feature type="non-terminal residue" evidence="1">
    <location>
        <position position="362"/>
    </location>
</feature>
<reference evidence="1" key="1">
    <citation type="submission" date="2018-06" db="EMBL/GenBank/DDBJ databases">
        <authorList>
            <person name="Zhirakovskaya E."/>
        </authorList>
    </citation>
    <scope>NUCLEOTIDE SEQUENCE</scope>
</reference>
<protein>
    <submittedName>
        <fullName evidence="1">Uncharacterized protein</fullName>
    </submittedName>
</protein>
<name>A0A3B1DWX7_9ZZZZ</name>
<proteinExistence type="predicted"/>